<comment type="caution">
    <text evidence="9">The sequence shown here is derived from an EMBL/GenBank/DDBJ whole genome shotgun (WGS) entry which is preliminary data.</text>
</comment>
<dbReference type="SUPFAM" id="SSF52540">
    <property type="entry name" value="P-loop containing nucleoside triphosphate hydrolases"/>
    <property type="match status" value="1"/>
</dbReference>
<feature type="compositionally biased region" description="Polar residues" evidence="7">
    <location>
        <begin position="575"/>
        <end position="584"/>
    </location>
</feature>
<dbReference type="SMART" id="SM00242">
    <property type="entry name" value="MYSc"/>
    <property type="match status" value="1"/>
</dbReference>
<feature type="domain" description="Myosin motor" evidence="8">
    <location>
        <begin position="5"/>
        <end position="869"/>
    </location>
</feature>
<dbReference type="GO" id="GO:0005524">
    <property type="term" value="F:ATP binding"/>
    <property type="evidence" value="ECO:0007669"/>
    <property type="project" value="UniProtKB-UniRule"/>
</dbReference>
<dbReference type="InterPro" id="IPR036961">
    <property type="entry name" value="Kinesin_motor_dom_sf"/>
</dbReference>
<keyword evidence="2 6" id="KW-0067">ATP-binding</keyword>
<dbReference type="InterPro" id="IPR027417">
    <property type="entry name" value="P-loop_NTPase"/>
</dbReference>
<dbReference type="Pfam" id="PF00063">
    <property type="entry name" value="Myosin_head"/>
    <property type="match status" value="2"/>
</dbReference>
<evidence type="ECO:0000256" key="1">
    <source>
        <dbReference type="ARBA" id="ARBA00022741"/>
    </source>
</evidence>
<keyword evidence="1 6" id="KW-0547">Nucleotide-binding</keyword>
<dbReference type="AlphaFoldDB" id="A0A8T0D6D2"/>
<reference evidence="9 10" key="1">
    <citation type="submission" date="2019-07" db="EMBL/GenBank/DDBJ databases">
        <title>Annotation for the trematode Paragonimus westermani.</title>
        <authorList>
            <person name="Choi Y.-J."/>
        </authorList>
    </citation>
    <scope>NUCLEOTIDE SEQUENCE [LARGE SCALE GENOMIC DNA]</scope>
    <source>
        <strain evidence="9">180907_Pwestermani</strain>
    </source>
</reference>
<dbReference type="Gene3D" id="1.20.58.530">
    <property type="match status" value="1"/>
</dbReference>
<dbReference type="PANTHER" id="PTHR13140:SF845">
    <property type="entry name" value="MYOSIN-LIKE PROTEIN"/>
    <property type="match status" value="1"/>
</dbReference>
<evidence type="ECO:0000256" key="3">
    <source>
        <dbReference type="ARBA" id="ARBA00023123"/>
    </source>
</evidence>
<proteinExistence type="inferred from homology"/>
<name>A0A8T0D6D2_9TREM</name>
<sequence length="1086" mass="122252">MKVFKSPDDLLCLHNSEDSVVISSLLQRYESDQIYTWLGNNILISLNPNRDIPELYSEIKHDSIRRNPNLRCSPHIYGLAEQCLRYMRETGSHQSIIISGLSGSGKTETAKHSLKYLVRESVRKRHRQTDNPDAGFENELEHILLQSNPILEAFGNAQTIRNNNSSRFGKFMTLFYNTEQVITGATVKVYLLEKPRTLFNDSTICSSFHIFRLFLASLSKEEAKTLGLECLVCDFHQNAERLPPEDQRSWFSVLQSLVSMGYSSADIEQLRKVLASILLLNTTRFVSASPLKTTTMSTKHGDPSGFKENGHFVVDNVSATAAIHPDDIEKVSFAGRLLGLSDDDQCEQFAHQLITRRIQAGTGSNAFRSRRLTEYAITCNVSQSKEQRDCLVKALYNSLFEHLVHTINERLGSPAGDTHLTELSILDLFGFEQLAQNGFEQYCINYANERLHQNFMRVAVTSIHDDLASEGITSSVKQESAANVISLQSCDNSSILSAMKTCASLLDEICLLNRVHENKTKRALVSSGCLDQREVDWLHRLQLQRSLSGVVAFSAAEEPCLKSVRRISKEKSRQPPENSKASPKQHSRDSFIIRHFAGPVTYSASGFVAKNLDRLPVHLLQWLAASTSCLTDAPLSHSTGNSTLTCSVLWRAANSEVSTIGERVNSPSIDRPPLRPLNSTSTSPAFFPTSRQSVFSSPAVHERLLRSPCRRMNTVFENFKLAVDALLARLETNQLSFVRCLRPTTLNISHPASCCQSASPADHVGQLANCCVDRDQLFSQMASGGLLAAARVLRSTYAARYLYGHFLVQYRTLWHLLPTTTVNTSNRTVVRDLLNQCIVSKHDVQSFYADKDTFDDKQSVLLLLIFGLNLSSIFELANTSLRLPSGRGLSNRRLEIPFPVTIKQELSVLFGQFGRTRIHLTGPQENRIRRLHRLIQMASARTIQRTFRQYQRRCRAVYLIQHWWRCCLSARQSHQFHNLPEDAPIPCSISPIPNRVVIPSPQGVKCETSEIDGELAVSSFPGIATWQPHLISRRSIPTIAAPSKFNRHLWNRQRVDQLHCLIPFVWRRTYIQHELSMPGSLADALL</sequence>
<feature type="region of interest" description="Disordered" evidence="7">
    <location>
        <begin position="565"/>
        <end position="587"/>
    </location>
</feature>
<dbReference type="PRINTS" id="PR00193">
    <property type="entry name" value="MYOSINHEAVY"/>
</dbReference>
<dbReference type="GO" id="GO:0000146">
    <property type="term" value="F:microfilament motor activity"/>
    <property type="evidence" value="ECO:0007669"/>
    <property type="project" value="TreeGrafter"/>
</dbReference>
<evidence type="ECO:0000313" key="10">
    <source>
        <dbReference type="Proteomes" id="UP000699462"/>
    </source>
</evidence>
<accession>A0A8T0D6D2</accession>
<feature type="binding site" evidence="6">
    <location>
        <begin position="100"/>
        <end position="107"/>
    </location>
    <ligand>
        <name>ATP</name>
        <dbReference type="ChEBI" id="CHEBI:30616"/>
    </ligand>
</feature>
<dbReference type="PANTHER" id="PTHR13140">
    <property type="entry name" value="MYOSIN"/>
    <property type="match status" value="1"/>
</dbReference>
<evidence type="ECO:0000256" key="2">
    <source>
        <dbReference type="ARBA" id="ARBA00022840"/>
    </source>
</evidence>
<dbReference type="PROSITE" id="PS51456">
    <property type="entry name" value="MYOSIN_MOTOR"/>
    <property type="match status" value="1"/>
</dbReference>
<evidence type="ECO:0000256" key="4">
    <source>
        <dbReference type="ARBA" id="ARBA00023175"/>
    </source>
</evidence>
<dbReference type="Proteomes" id="UP000699462">
    <property type="component" value="Unassembled WGS sequence"/>
</dbReference>
<keyword evidence="5 6" id="KW-0009">Actin-binding</keyword>
<dbReference type="CDD" id="cd00124">
    <property type="entry name" value="MYSc"/>
    <property type="match status" value="1"/>
</dbReference>
<evidence type="ECO:0000313" key="9">
    <source>
        <dbReference type="EMBL" id="KAF8563395.1"/>
    </source>
</evidence>
<keyword evidence="4 6" id="KW-0505">Motor protein</keyword>
<evidence type="ECO:0000256" key="7">
    <source>
        <dbReference type="SAM" id="MobiDB-lite"/>
    </source>
</evidence>
<organism evidence="9 10">
    <name type="scientific">Paragonimus westermani</name>
    <dbReference type="NCBI Taxonomy" id="34504"/>
    <lineage>
        <taxon>Eukaryota</taxon>
        <taxon>Metazoa</taxon>
        <taxon>Spiralia</taxon>
        <taxon>Lophotrochozoa</taxon>
        <taxon>Platyhelminthes</taxon>
        <taxon>Trematoda</taxon>
        <taxon>Digenea</taxon>
        <taxon>Plagiorchiida</taxon>
        <taxon>Troglotremata</taxon>
        <taxon>Troglotrematidae</taxon>
        <taxon>Paragonimus</taxon>
    </lineage>
</organism>
<comment type="caution">
    <text evidence="6">Lacks conserved residue(s) required for the propagation of feature annotation.</text>
</comment>
<keyword evidence="3 6" id="KW-0518">Myosin</keyword>
<evidence type="ECO:0000256" key="5">
    <source>
        <dbReference type="ARBA" id="ARBA00023203"/>
    </source>
</evidence>
<protein>
    <recommendedName>
        <fullName evidence="8">Myosin motor domain-containing protein</fullName>
    </recommendedName>
</protein>
<dbReference type="OrthoDB" id="6108017at2759"/>
<dbReference type="GO" id="GO:0016020">
    <property type="term" value="C:membrane"/>
    <property type="evidence" value="ECO:0007669"/>
    <property type="project" value="TreeGrafter"/>
</dbReference>
<dbReference type="GO" id="GO:0005737">
    <property type="term" value="C:cytoplasm"/>
    <property type="evidence" value="ECO:0007669"/>
    <property type="project" value="TreeGrafter"/>
</dbReference>
<dbReference type="InterPro" id="IPR001609">
    <property type="entry name" value="Myosin_head_motor_dom-like"/>
</dbReference>
<evidence type="ECO:0000259" key="8">
    <source>
        <dbReference type="PROSITE" id="PS51456"/>
    </source>
</evidence>
<gene>
    <name evidence="9" type="ORF">P879_06089</name>
</gene>
<dbReference type="EMBL" id="JTDF01011986">
    <property type="protein sequence ID" value="KAF8563395.1"/>
    <property type="molecule type" value="Genomic_DNA"/>
</dbReference>
<dbReference type="Gene3D" id="3.40.850.10">
    <property type="entry name" value="Kinesin motor domain"/>
    <property type="match status" value="1"/>
</dbReference>
<evidence type="ECO:0000256" key="6">
    <source>
        <dbReference type="PROSITE-ProRule" id="PRU00782"/>
    </source>
</evidence>
<dbReference type="GO" id="GO:0007015">
    <property type="term" value="P:actin filament organization"/>
    <property type="evidence" value="ECO:0007669"/>
    <property type="project" value="TreeGrafter"/>
</dbReference>
<dbReference type="Gene3D" id="1.20.120.720">
    <property type="entry name" value="Myosin VI head, motor domain, U50 subdomain"/>
    <property type="match status" value="1"/>
</dbReference>
<keyword evidence="10" id="KW-1185">Reference proteome</keyword>
<dbReference type="GO" id="GO:0051015">
    <property type="term" value="F:actin filament binding"/>
    <property type="evidence" value="ECO:0007669"/>
    <property type="project" value="TreeGrafter"/>
</dbReference>
<dbReference type="GO" id="GO:0016459">
    <property type="term" value="C:myosin complex"/>
    <property type="evidence" value="ECO:0007669"/>
    <property type="project" value="UniProtKB-KW"/>
</dbReference>
<comment type="similarity">
    <text evidence="6">Belongs to the TRAFAC class myosin-kinesin ATPase superfamily. Myosin family.</text>
</comment>